<reference evidence="1 2" key="1">
    <citation type="submission" date="2014-12" db="EMBL/GenBank/DDBJ databases">
        <title>Partial genome sequence of Streptococcus constellatus KCOM 1650 (= ChDC B144).</title>
        <authorList>
            <person name="Kook J.-K."/>
            <person name="Park S.-N."/>
            <person name="Lim Y.K."/>
            <person name="Jo E."/>
        </authorList>
    </citation>
    <scope>NUCLEOTIDE SEQUENCE [LARGE SCALE GENOMIC DNA]</scope>
    <source>
        <strain evidence="1 2">KCOM 1650</strain>
    </source>
</reference>
<organism evidence="1 2">
    <name type="scientific">Streptococcus constellatus</name>
    <dbReference type="NCBI Taxonomy" id="76860"/>
    <lineage>
        <taxon>Bacteria</taxon>
        <taxon>Bacillati</taxon>
        <taxon>Bacillota</taxon>
        <taxon>Bacilli</taxon>
        <taxon>Lactobacillales</taxon>
        <taxon>Streptococcaceae</taxon>
        <taxon>Streptococcus</taxon>
        <taxon>Streptococcus anginosus group</taxon>
    </lineage>
</organism>
<dbReference type="AlphaFoldDB" id="A0A0C1K6Q7"/>
<accession>A0A0C1K6Q7</accession>
<evidence type="ECO:0000313" key="1">
    <source>
        <dbReference type="EMBL" id="KIC78576.1"/>
    </source>
</evidence>
<dbReference type="EMBL" id="JWIY01000001">
    <property type="protein sequence ID" value="KIC78576.1"/>
    <property type="molecule type" value="Genomic_DNA"/>
</dbReference>
<gene>
    <name evidence="1" type="ORF">RN79_03135</name>
</gene>
<comment type="caution">
    <text evidence="1">The sequence shown here is derived from an EMBL/GenBank/DDBJ whole genome shotgun (WGS) entry which is preliminary data.</text>
</comment>
<sequence length="79" mass="9413">MSTLLLALRMQVATVTVRVKEMLLLLFPVIDLKKRLRNLVSSFFLCKRSFHKTHLRRFRELAIIMNIRKRFLPQGDNDD</sequence>
<proteinExistence type="predicted"/>
<dbReference type="Proteomes" id="UP000031339">
    <property type="component" value="Unassembled WGS sequence"/>
</dbReference>
<evidence type="ECO:0000313" key="2">
    <source>
        <dbReference type="Proteomes" id="UP000031339"/>
    </source>
</evidence>
<protein>
    <submittedName>
        <fullName evidence="1">Uncharacterized protein</fullName>
    </submittedName>
</protein>
<name>A0A0C1K6Q7_STRCV</name>